<accession>A0ABN2MVZ1</accession>
<evidence type="ECO:0000313" key="2">
    <source>
        <dbReference type="Proteomes" id="UP001500449"/>
    </source>
</evidence>
<evidence type="ECO:0008006" key="3">
    <source>
        <dbReference type="Google" id="ProtNLM"/>
    </source>
</evidence>
<sequence>MAAHVAARVPPELLQHGRVLRPVDADHVYSNPRAEFARLERAGVLHRLAAGLYAAVPDDRVGASWRPSLEAVALGVAGTGGHVAESALMGVSAARVHGAIPRALGVAVVAVQRHRRTLRLSDRDADVLFVRRDVARLDVQRHRTELGQGWVTTIEQTVLDLIARPGLGGVPGMVPEAIAALLPRADVGQLQDLAGQQRRRSALDAALAAHGAG</sequence>
<proteinExistence type="predicted"/>
<evidence type="ECO:0000313" key="1">
    <source>
        <dbReference type="EMBL" id="GAA1840855.1"/>
    </source>
</evidence>
<organism evidence="1 2">
    <name type="scientific">Pseudonocardia ailaonensis</name>
    <dbReference type="NCBI Taxonomy" id="367279"/>
    <lineage>
        <taxon>Bacteria</taxon>
        <taxon>Bacillati</taxon>
        <taxon>Actinomycetota</taxon>
        <taxon>Actinomycetes</taxon>
        <taxon>Pseudonocardiales</taxon>
        <taxon>Pseudonocardiaceae</taxon>
        <taxon>Pseudonocardia</taxon>
    </lineage>
</organism>
<comment type="caution">
    <text evidence="1">The sequence shown here is derived from an EMBL/GenBank/DDBJ whole genome shotgun (WGS) entry which is preliminary data.</text>
</comment>
<reference evidence="1 2" key="1">
    <citation type="journal article" date="2019" name="Int. J. Syst. Evol. Microbiol.">
        <title>The Global Catalogue of Microorganisms (GCM) 10K type strain sequencing project: providing services to taxonomists for standard genome sequencing and annotation.</title>
        <authorList>
            <consortium name="The Broad Institute Genomics Platform"/>
            <consortium name="The Broad Institute Genome Sequencing Center for Infectious Disease"/>
            <person name="Wu L."/>
            <person name="Ma J."/>
        </authorList>
    </citation>
    <scope>NUCLEOTIDE SEQUENCE [LARGE SCALE GENOMIC DNA]</scope>
    <source>
        <strain evidence="1 2">JCM 16009</strain>
    </source>
</reference>
<keyword evidence="2" id="KW-1185">Reference proteome</keyword>
<protein>
    <recommendedName>
        <fullName evidence="3">AbiEi antitoxin C-terminal domain-containing protein</fullName>
    </recommendedName>
</protein>
<dbReference type="EMBL" id="BAAAQK010000005">
    <property type="protein sequence ID" value="GAA1840855.1"/>
    <property type="molecule type" value="Genomic_DNA"/>
</dbReference>
<dbReference type="Proteomes" id="UP001500449">
    <property type="component" value="Unassembled WGS sequence"/>
</dbReference>
<dbReference type="RefSeq" id="WP_344414857.1">
    <property type="nucleotide sequence ID" value="NZ_BAAAQK010000005.1"/>
</dbReference>
<gene>
    <name evidence="1" type="ORF">GCM10009836_20250</name>
</gene>
<name>A0ABN2MVZ1_9PSEU</name>